<reference evidence="10" key="1">
    <citation type="submission" date="2016-04" db="EMBL/GenBank/DDBJ databases">
        <authorList>
            <person name="Evans L.H."/>
            <person name="Alamgir A."/>
            <person name="Owens N."/>
            <person name="Weber N.D."/>
            <person name="Virtaneva K."/>
            <person name="Barbian K."/>
            <person name="Babar A."/>
            <person name="Rosenke K."/>
        </authorList>
    </citation>
    <scope>NUCLEOTIDE SEQUENCE [LARGE SCALE GENOMIC DNA]</scope>
    <source>
        <strain evidence="10">CBS 101.48</strain>
    </source>
</reference>
<evidence type="ECO:0000313" key="11">
    <source>
        <dbReference type="Proteomes" id="UP000078561"/>
    </source>
</evidence>
<dbReference type="SMART" id="SM01250">
    <property type="entry name" value="KAT11"/>
    <property type="match status" value="1"/>
</dbReference>
<dbReference type="OrthoDB" id="3361892at2759"/>
<evidence type="ECO:0000256" key="4">
    <source>
        <dbReference type="ARBA" id="ARBA00022763"/>
    </source>
</evidence>
<evidence type="ECO:0000256" key="8">
    <source>
        <dbReference type="ARBA" id="ARBA00023242"/>
    </source>
</evidence>
<keyword evidence="11" id="KW-1185">Reference proteome</keyword>
<evidence type="ECO:0000256" key="6">
    <source>
        <dbReference type="ARBA" id="ARBA00023015"/>
    </source>
</evidence>
<organism evidence="10">
    <name type="scientific">Absidia glauca</name>
    <name type="common">Pin mould</name>
    <dbReference type="NCBI Taxonomy" id="4829"/>
    <lineage>
        <taxon>Eukaryota</taxon>
        <taxon>Fungi</taxon>
        <taxon>Fungi incertae sedis</taxon>
        <taxon>Mucoromycota</taxon>
        <taxon>Mucoromycotina</taxon>
        <taxon>Mucoromycetes</taxon>
        <taxon>Mucorales</taxon>
        <taxon>Cunninghamellaceae</taxon>
        <taxon>Absidia</taxon>
    </lineage>
</organism>
<comment type="subcellular location">
    <subcellularLocation>
        <location evidence="1">Nucleus</location>
    </subcellularLocation>
</comment>
<keyword evidence="5" id="KW-0007">Acetylation</keyword>
<name>A0A168Q315_ABSGL</name>
<dbReference type="GO" id="GO:0005634">
    <property type="term" value="C:nucleus"/>
    <property type="evidence" value="ECO:0007669"/>
    <property type="project" value="UniProtKB-SubCell"/>
</dbReference>
<dbReference type="InterPro" id="IPR016849">
    <property type="entry name" value="Rtt109"/>
</dbReference>
<dbReference type="GO" id="GO:0032931">
    <property type="term" value="F:histone H3K56 acetyltransferase activity"/>
    <property type="evidence" value="ECO:0007669"/>
    <property type="project" value="TreeGrafter"/>
</dbReference>
<comment type="catalytic activity">
    <reaction evidence="9">
        <text>L-lysyl-[histone] + acetyl-CoA = N(6)-acetyl-L-lysyl-[histone] + CoA + H(+)</text>
        <dbReference type="Rhea" id="RHEA:21992"/>
        <dbReference type="Rhea" id="RHEA-COMP:9845"/>
        <dbReference type="Rhea" id="RHEA-COMP:11338"/>
        <dbReference type="ChEBI" id="CHEBI:15378"/>
        <dbReference type="ChEBI" id="CHEBI:29969"/>
        <dbReference type="ChEBI" id="CHEBI:57287"/>
        <dbReference type="ChEBI" id="CHEBI:57288"/>
        <dbReference type="ChEBI" id="CHEBI:61930"/>
        <dbReference type="EC" id="2.3.1.48"/>
    </reaction>
    <physiologicalReaction direction="left-to-right" evidence="9">
        <dbReference type="Rhea" id="RHEA:21993"/>
    </physiologicalReaction>
</comment>
<dbReference type="Proteomes" id="UP000078561">
    <property type="component" value="Unassembled WGS sequence"/>
</dbReference>
<dbReference type="GO" id="GO:0006974">
    <property type="term" value="P:DNA damage response"/>
    <property type="evidence" value="ECO:0007669"/>
    <property type="project" value="UniProtKB-KW"/>
</dbReference>
<dbReference type="AlphaFoldDB" id="A0A168Q315"/>
<dbReference type="STRING" id="4829.A0A168Q315"/>
<dbReference type="InterPro" id="IPR051236">
    <property type="entry name" value="HAT_RTT109-like"/>
</dbReference>
<keyword evidence="8" id="KW-0539">Nucleus</keyword>
<evidence type="ECO:0000256" key="1">
    <source>
        <dbReference type="ARBA" id="ARBA00004123"/>
    </source>
</evidence>
<evidence type="ECO:0000256" key="7">
    <source>
        <dbReference type="ARBA" id="ARBA00023163"/>
    </source>
</evidence>
<evidence type="ECO:0000313" key="10">
    <source>
        <dbReference type="EMBL" id="SAM03426.1"/>
    </source>
</evidence>
<evidence type="ECO:0000256" key="5">
    <source>
        <dbReference type="ARBA" id="ARBA00022990"/>
    </source>
</evidence>
<dbReference type="PROSITE" id="PS51728">
    <property type="entry name" value="RTT109_HAT"/>
    <property type="match status" value="1"/>
</dbReference>
<dbReference type="PANTHER" id="PTHR31571">
    <property type="entry name" value="ALTERED INHERITANCE OF MITOCHONDRIA PROTEIN 6"/>
    <property type="match status" value="1"/>
</dbReference>
<dbReference type="PANTHER" id="PTHR31571:SF2">
    <property type="entry name" value="HISTONE ACETYLTRANSFERASE RTT109"/>
    <property type="match status" value="1"/>
</dbReference>
<dbReference type="GO" id="GO:0006355">
    <property type="term" value="P:regulation of DNA-templated transcription"/>
    <property type="evidence" value="ECO:0007669"/>
    <property type="project" value="InterPro"/>
</dbReference>
<accession>A0A168Q315</accession>
<dbReference type="EMBL" id="LT554135">
    <property type="protein sequence ID" value="SAM03426.1"/>
    <property type="molecule type" value="Genomic_DNA"/>
</dbReference>
<dbReference type="OMA" id="FARAQPQ"/>
<evidence type="ECO:0000256" key="9">
    <source>
        <dbReference type="ARBA" id="ARBA00048940"/>
    </source>
</evidence>
<dbReference type="InterPro" id="IPR013178">
    <property type="entry name" value="Histone_AcTrfase_Rtt109/CBP"/>
</dbReference>
<protein>
    <recommendedName>
        <fullName evidence="2">histone acetyltransferase</fullName>
        <ecNumber evidence="2">2.3.1.48</ecNumber>
    </recommendedName>
</protein>
<evidence type="ECO:0000256" key="2">
    <source>
        <dbReference type="ARBA" id="ARBA00013184"/>
    </source>
</evidence>
<keyword evidence="3" id="KW-0808">Transferase</keyword>
<dbReference type="EC" id="2.3.1.48" evidence="2"/>
<keyword evidence="4" id="KW-0227">DNA damage</keyword>
<keyword evidence="6" id="KW-0805">Transcription regulation</keyword>
<evidence type="ECO:0000256" key="3">
    <source>
        <dbReference type="ARBA" id="ARBA00022679"/>
    </source>
</evidence>
<dbReference type="FunCoup" id="A0A168Q315">
    <property type="interactions" value="188"/>
</dbReference>
<dbReference type="Pfam" id="PF08214">
    <property type="entry name" value="HAT_KAT11"/>
    <property type="match status" value="1"/>
</dbReference>
<sequence>MGDFFKQELQQRLSTLSTQQHYFVYDLSKSAETCTSMLPSGMKEPGQSIQLIHRLILVTTAAKHDDGGEEQRLVSGLEVYEYLTNESTHLPSRTIYISKIDTTGTTMGRGVTRRLVQAYVASQKHHLQQPSDTCRIHVFARAQPQYLFPHSAKDGSKRVLDDRQLVGWWHATLGSGDLYDKVKPYWIVPGVDEQEARLDTGVHQRGLWHYGSPYPASALATDVIPRFEDDGKARYLSSSSSDSITVEDFWTLFGYSEECGAGKLTAVFIVDSHRTTGPGDVPHLPPSLEDDQYTRLWNYLMDLDFCDDQANLKSTTKLLRKWKPVLASRCFKTTTVGNNKRTVDQALATETPIVNVLVPKRRKKAD</sequence>
<dbReference type="InParanoid" id="A0A168Q315"/>
<keyword evidence="7" id="KW-0804">Transcription</keyword>
<gene>
    <name evidence="10" type="primary">ABSGL_09255.1 scaffold 10873</name>
</gene>
<proteinExistence type="predicted"/>